<keyword evidence="5 7" id="KW-0472">Membrane</keyword>
<evidence type="ECO:0000259" key="8">
    <source>
        <dbReference type="Pfam" id="PF01545"/>
    </source>
</evidence>
<dbReference type="AlphaFoldDB" id="A0A2S5B631"/>
<feature type="transmembrane region" description="Helical" evidence="7">
    <location>
        <begin position="270"/>
        <end position="293"/>
    </location>
</feature>
<comment type="caution">
    <text evidence="10">The sequence shown here is derived from an EMBL/GenBank/DDBJ whole genome shotgun (WGS) entry which is preliminary data.</text>
</comment>
<dbReference type="SUPFAM" id="SSF161111">
    <property type="entry name" value="Cation efflux protein transmembrane domain-like"/>
    <property type="match status" value="1"/>
</dbReference>
<dbReference type="NCBIfam" id="TIGR01297">
    <property type="entry name" value="CDF"/>
    <property type="match status" value="1"/>
</dbReference>
<feature type="compositionally biased region" description="Low complexity" evidence="6">
    <location>
        <begin position="30"/>
        <end position="57"/>
    </location>
</feature>
<dbReference type="InterPro" id="IPR027469">
    <property type="entry name" value="Cation_efflux_TMD_sf"/>
</dbReference>
<protein>
    <submittedName>
        <fullName evidence="10">Uncharacterized protein</fullName>
    </submittedName>
</protein>
<dbReference type="Proteomes" id="UP000237144">
    <property type="component" value="Unassembled WGS sequence"/>
</dbReference>
<dbReference type="PANTHER" id="PTHR43840">
    <property type="entry name" value="MITOCHONDRIAL METAL TRANSPORTER 1-RELATED"/>
    <property type="match status" value="1"/>
</dbReference>
<dbReference type="GO" id="GO:0008324">
    <property type="term" value="F:monoatomic cation transmembrane transporter activity"/>
    <property type="evidence" value="ECO:0007669"/>
    <property type="project" value="InterPro"/>
</dbReference>
<evidence type="ECO:0000256" key="5">
    <source>
        <dbReference type="ARBA" id="ARBA00023136"/>
    </source>
</evidence>
<keyword evidence="2" id="KW-0813">Transport</keyword>
<evidence type="ECO:0000313" key="10">
    <source>
        <dbReference type="EMBL" id="POY72238.1"/>
    </source>
</evidence>
<dbReference type="Pfam" id="PF16916">
    <property type="entry name" value="ZT_dimer"/>
    <property type="match status" value="1"/>
</dbReference>
<evidence type="ECO:0000256" key="6">
    <source>
        <dbReference type="SAM" id="MobiDB-lite"/>
    </source>
</evidence>
<evidence type="ECO:0000256" key="3">
    <source>
        <dbReference type="ARBA" id="ARBA00022692"/>
    </source>
</evidence>
<gene>
    <name evidence="10" type="ORF">BMF94_4744</name>
</gene>
<dbReference type="GO" id="GO:0030003">
    <property type="term" value="P:intracellular monoatomic cation homeostasis"/>
    <property type="evidence" value="ECO:0007669"/>
    <property type="project" value="UniProtKB-ARBA"/>
</dbReference>
<dbReference type="PANTHER" id="PTHR43840:SF12">
    <property type="entry name" value="CATION DIFFUSION FACILITATOR 1 (AFU_ORTHOLOGUE AFUA_1G14440)"/>
    <property type="match status" value="1"/>
</dbReference>
<feature type="transmembrane region" description="Helical" evidence="7">
    <location>
        <begin position="167"/>
        <end position="188"/>
    </location>
</feature>
<dbReference type="InterPro" id="IPR002524">
    <property type="entry name" value="Cation_efflux"/>
</dbReference>
<evidence type="ECO:0000256" key="4">
    <source>
        <dbReference type="ARBA" id="ARBA00022989"/>
    </source>
</evidence>
<accession>A0A2S5B631</accession>
<dbReference type="STRING" id="741276.A0A2S5B631"/>
<proteinExistence type="predicted"/>
<dbReference type="Pfam" id="PF01545">
    <property type="entry name" value="Cation_efflux"/>
    <property type="match status" value="1"/>
</dbReference>
<feature type="domain" description="Cation efflux protein cytoplasmic" evidence="9">
    <location>
        <begin position="382"/>
        <end position="442"/>
    </location>
</feature>
<evidence type="ECO:0000256" key="7">
    <source>
        <dbReference type="SAM" id="Phobius"/>
    </source>
</evidence>
<dbReference type="GO" id="GO:0098771">
    <property type="term" value="P:inorganic ion homeostasis"/>
    <property type="evidence" value="ECO:0007669"/>
    <property type="project" value="UniProtKB-ARBA"/>
</dbReference>
<dbReference type="InterPro" id="IPR027470">
    <property type="entry name" value="Cation_efflux_CTD"/>
</dbReference>
<feature type="transmembrane region" description="Helical" evidence="7">
    <location>
        <begin position="236"/>
        <end position="258"/>
    </location>
</feature>
<dbReference type="SUPFAM" id="SSF160240">
    <property type="entry name" value="Cation efflux protein cytoplasmic domain-like"/>
    <property type="match status" value="1"/>
</dbReference>
<evidence type="ECO:0000259" key="9">
    <source>
        <dbReference type="Pfam" id="PF16916"/>
    </source>
</evidence>
<feature type="region of interest" description="Disordered" evidence="6">
    <location>
        <begin position="1"/>
        <end position="81"/>
    </location>
</feature>
<keyword evidence="4 7" id="KW-1133">Transmembrane helix</keyword>
<sequence>MSAPAMGHPLEPVESKHSSHESLPTPPLSPKLSPAKPSTTGRHPATSAAATGITSSSREQSPSALEANLSPPIGDSPSQTPGTLGAVDYLGYFPPITPQTSHDPLLLKARLQTEDHITELRKRKGKPKSAAFYQKQNEHITGLLKHLDDHVREAEEEEDASRLAVKIAIYGSLVANCILAVLQLYAALSSLSLSIFATCADSVFDPAANFVLLYCHKKAEKVDYRKYPSGGSKFETIGDITYSGVMGAVSLILVAFSIQSLARKDEDLELHIPALVVVGIAFLTKLALFLYCFSLRGKNSQIRVLWQDHRNDLFINGFGLFTSAAGAKIAWWIDPTGALIISFILIFTWGSTCATHFQYLAGKAAPLDFQNLITYKAMTFADQIEAIDSCIVYHNGPRYVIEVDLVMKGETTLLVAHDVSQALQDKLEELPQVDRAFVHVDHETSHKPEHRKVK</sequence>
<dbReference type="Gene3D" id="3.30.70.1350">
    <property type="entry name" value="Cation efflux protein, cytoplasmic domain"/>
    <property type="match status" value="1"/>
</dbReference>
<feature type="domain" description="Cation efflux protein transmembrane" evidence="8">
    <location>
        <begin position="172"/>
        <end position="360"/>
    </location>
</feature>
<dbReference type="InterPro" id="IPR050291">
    <property type="entry name" value="CDF_Transporter"/>
</dbReference>
<name>A0A2S5B631_9BASI</name>
<reference evidence="10 11" key="1">
    <citation type="journal article" date="2018" name="Front. Microbiol.">
        <title>Prospects for Fungal Bioremediation of Acidic Radioactive Waste Sites: Characterization and Genome Sequence of Rhodotorula taiwanensis MD1149.</title>
        <authorList>
            <person name="Tkavc R."/>
            <person name="Matrosova V.Y."/>
            <person name="Grichenko O.E."/>
            <person name="Gostincar C."/>
            <person name="Volpe R.P."/>
            <person name="Klimenkova P."/>
            <person name="Gaidamakova E.K."/>
            <person name="Zhou C.E."/>
            <person name="Stewart B.J."/>
            <person name="Lyman M.G."/>
            <person name="Malfatti S.A."/>
            <person name="Rubinfeld B."/>
            <person name="Courtot M."/>
            <person name="Singh J."/>
            <person name="Dalgard C.L."/>
            <person name="Hamilton T."/>
            <person name="Frey K.G."/>
            <person name="Gunde-Cimerman N."/>
            <person name="Dugan L."/>
            <person name="Daly M.J."/>
        </authorList>
    </citation>
    <scope>NUCLEOTIDE SEQUENCE [LARGE SCALE GENOMIC DNA]</scope>
    <source>
        <strain evidence="10 11">MD1149</strain>
    </source>
</reference>
<dbReference type="EMBL" id="PJQD01000055">
    <property type="protein sequence ID" value="POY72238.1"/>
    <property type="molecule type" value="Genomic_DNA"/>
</dbReference>
<feature type="transmembrane region" description="Helical" evidence="7">
    <location>
        <begin position="339"/>
        <end position="361"/>
    </location>
</feature>
<evidence type="ECO:0000256" key="1">
    <source>
        <dbReference type="ARBA" id="ARBA00004141"/>
    </source>
</evidence>
<evidence type="ECO:0000256" key="2">
    <source>
        <dbReference type="ARBA" id="ARBA00022448"/>
    </source>
</evidence>
<feature type="transmembrane region" description="Helical" evidence="7">
    <location>
        <begin position="313"/>
        <end position="333"/>
    </location>
</feature>
<dbReference type="Gene3D" id="1.20.1510.10">
    <property type="entry name" value="Cation efflux protein transmembrane domain"/>
    <property type="match status" value="1"/>
</dbReference>
<evidence type="ECO:0000313" key="11">
    <source>
        <dbReference type="Proteomes" id="UP000237144"/>
    </source>
</evidence>
<dbReference type="InterPro" id="IPR036837">
    <property type="entry name" value="Cation_efflux_CTD_sf"/>
</dbReference>
<dbReference type="InterPro" id="IPR058533">
    <property type="entry name" value="Cation_efflux_TM"/>
</dbReference>
<dbReference type="OrthoDB" id="78296at2759"/>
<comment type="subcellular location">
    <subcellularLocation>
        <location evidence="1">Membrane</location>
        <topology evidence="1">Multi-pass membrane protein</topology>
    </subcellularLocation>
</comment>
<keyword evidence="3 7" id="KW-0812">Transmembrane</keyword>
<keyword evidence="11" id="KW-1185">Reference proteome</keyword>
<organism evidence="10 11">
    <name type="scientific">Rhodotorula taiwanensis</name>
    <dbReference type="NCBI Taxonomy" id="741276"/>
    <lineage>
        <taxon>Eukaryota</taxon>
        <taxon>Fungi</taxon>
        <taxon>Dikarya</taxon>
        <taxon>Basidiomycota</taxon>
        <taxon>Pucciniomycotina</taxon>
        <taxon>Microbotryomycetes</taxon>
        <taxon>Sporidiobolales</taxon>
        <taxon>Sporidiobolaceae</taxon>
        <taxon>Rhodotorula</taxon>
    </lineage>
</organism>
<feature type="compositionally biased region" description="Basic and acidic residues" evidence="6">
    <location>
        <begin position="11"/>
        <end position="20"/>
    </location>
</feature>
<dbReference type="FunFam" id="1.20.1510.10:FF:000005">
    <property type="entry name" value="Putative Cation diffusion facilitator 1"/>
    <property type="match status" value="1"/>
</dbReference>
<dbReference type="GO" id="GO:0016020">
    <property type="term" value="C:membrane"/>
    <property type="evidence" value="ECO:0007669"/>
    <property type="project" value="UniProtKB-SubCell"/>
</dbReference>